<feature type="compositionally biased region" description="Polar residues" evidence="2">
    <location>
        <begin position="32"/>
        <end position="42"/>
    </location>
</feature>
<accession>A0A817YRX4</accession>
<name>A0A817YRX4_9BILA</name>
<feature type="domain" description="CCHC-type" evidence="3">
    <location>
        <begin position="379"/>
        <end position="394"/>
    </location>
</feature>
<dbReference type="InterPro" id="IPR001878">
    <property type="entry name" value="Znf_CCHC"/>
</dbReference>
<organism evidence="4 5">
    <name type="scientific">Rotaria socialis</name>
    <dbReference type="NCBI Taxonomy" id="392032"/>
    <lineage>
        <taxon>Eukaryota</taxon>
        <taxon>Metazoa</taxon>
        <taxon>Spiralia</taxon>
        <taxon>Gnathifera</taxon>
        <taxon>Rotifera</taxon>
        <taxon>Eurotatoria</taxon>
        <taxon>Bdelloidea</taxon>
        <taxon>Philodinida</taxon>
        <taxon>Philodinidae</taxon>
        <taxon>Rotaria</taxon>
    </lineage>
</organism>
<feature type="compositionally biased region" description="Acidic residues" evidence="2">
    <location>
        <begin position="58"/>
        <end position="75"/>
    </location>
</feature>
<feature type="compositionally biased region" description="Basic and acidic residues" evidence="2">
    <location>
        <begin position="43"/>
        <end position="57"/>
    </location>
</feature>
<comment type="caution">
    <text evidence="4">The sequence shown here is derived from an EMBL/GenBank/DDBJ whole genome shotgun (WGS) entry which is preliminary data.</text>
</comment>
<dbReference type="GO" id="GO:0008270">
    <property type="term" value="F:zinc ion binding"/>
    <property type="evidence" value="ECO:0007669"/>
    <property type="project" value="UniProtKB-KW"/>
</dbReference>
<feature type="region of interest" description="Disordered" evidence="2">
    <location>
        <begin position="32"/>
        <end position="129"/>
    </location>
</feature>
<dbReference type="Proteomes" id="UP000663833">
    <property type="component" value="Unassembled WGS sequence"/>
</dbReference>
<keyword evidence="1" id="KW-0862">Zinc</keyword>
<keyword evidence="1" id="KW-0479">Metal-binding</keyword>
<dbReference type="EMBL" id="CAJNYD010001964">
    <property type="protein sequence ID" value="CAF3383965.1"/>
    <property type="molecule type" value="Genomic_DNA"/>
</dbReference>
<proteinExistence type="predicted"/>
<feature type="compositionally biased region" description="Polar residues" evidence="2">
    <location>
        <begin position="99"/>
        <end position="110"/>
    </location>
</feature>
<dbReference type="AlphaFoldDB" id="A0A817YRX4"/>
<gene>
    <name evidence="4" type="ORF">LUA448_LOCUS16028</name>
</gene>
<evidence type="ECO:0000256" key="2">
    <source>
        <dbReference type="SAM" id="MobiDB-lite"/>
    </source>
</evidence>
<evidence type="ECO:0000313" key="4">
    <source>
        <dbReference type="EMBL" id="CAF3383965.1"/>
    </source>
</evidence>
<evidence type="ECO:0000259" key="3">
    <source>
        <dbReference type="PROSITE" id="PS50158"/>
    </source>
</evidence>
<reference evidence="4" key="1">
    <citation type="submission" date="2021-02" db="EMBL/GenBank/DDBJ databases">
        <authorList>
            <person name="Nowell W R."/>
        </authorList>
    </citation>
    <scope>NUCLEOTIDE SEQUENCE</scope>
</reference>
<protein>
    <recommendedName>
        <fullName evidence="3">CCHC-type domain-containing protein</fullName>
    </recommendedName>
</protein>
<evidence type="ECO:0000313" key="5">
    <source>
        <dbReference type="Proteomes" id="UP000663833"/>
    </source>
</evidence>
<keyword evidence="1" id="KW-0863">Zinc-finger</keyword>
<sequence length="671" mass="79070">MSDYNHYLNMSKNEKDRMCDHQNIQQLYEQIKHTSTSNYNNDNSKKSLKRTESKMDENQLDSEDNSEIESQNTDDLEWKHQRKSNKRGNKAPRLGSFVQGRTITSSSRGYSRTENKITRHTHPQEEEELKERRIVKYQLSNLEKHQNDTENDIQYLHTNFAHKQTNNETQNLNDDHSTNENKEFYVTKQALKFAVEDKFPPLRILCDPQLKTHEDGTSIIKEFLKYIEQNFKKTNPRFKQPLGFDHYTIDGTRSLVCYTKYIELFIYMCNINNYPTEINNIKLTPVLPTKLPPRNAIILKFIDNTIKLEDIQLQVKEKLKSVYAIEEMMGTMTYRSRHIRIDLLSQDECTSALNSGKFALRGHLYDVDEYLPSPRILICNKCNSPGHVEKNCKSTIEICKRCGNDRHEDADHKNCIIKCHHCGENHEAISFKCNTISKFRQNLLNKLKENKHLLPAHIQFYIPQQYREYKGEKALTSSKAGTHQSQVHYKEFYHNNQHDYNVWPKLSSNLSLTPTTTNSMSIWNVELKQIQEELYNLKHRNELEINRWKMEHESQMQKIAQGWQLINLQFKTQAEAIVDIYTTLSEILPPAIQSIQTINHAVKEFNKFETDENERQRKELIYATINETISSLNNRLYLLTNHQQKLKTLMDKQNDLLLRGMNTNEQSNNEL</sequence>
<dbReference type="GO" id="GO:0003676">
    <property type="term" value="F:nucleic acid binding"/>
    <property type="evidence" value="ECO:0007669"/>
    <property type="project" value="InterPro"/>
</dbReference>
<dbReference type="PROSITE" id="PS50158">
    <property type="entry name" value="ZF_CCHC"/>
    <property type="match status" value="1"/>
</dbReference>
<feature type="compositionally biased region" description="Basic residues" evidence="2">
    <location>
        <begin position="80"/>
        <end position="90"/>
    </location>
</feature>
<evidence type="ECO:0000256" key="1">
    <source>
        <dbReference type="PROSITE-ProRule" id="PRU00047"/>
    </source>
</evidence>